<proteinExistence type="predicted"/>
<sequence length="49" mass="5608">MIEEKEISASCAVTIKKRIKYLEDNDPGNVILELLKYQISEHVSQESNT</sequence>
<dbReference type="AlphaFoldDB" id="A0A0F9HP28"/>
<organism evidence="1">
    <name type="scientific">marine sediment metagenome</name>
    <dbReference type="NCBI Taxonomy" id="412755"/>
    <lineage>
        <taxon>unclassified sequences</taxon>
        <taxon>metagenomes</taxon>
        <taxon>ecological metagenomes</taxon>
    </lineage>
</organism>
<accession>A0A0F9HP28</accession>
<evidence type="ECO:0000313" key="1">
    <source>
        <dbReference type="EMBL" id="KKM17036.1"/>
    </source>
</evidence>
<gene>
    <name evidence="1" type="ORF">LCGC14_1679770</name>
</gene>
<protein>
    <submittedName>
        <fullName evidence="1">Uncharacterized protein</fullName>
    </submittedName>
</protein>
<comment type="caution">
    <text evidence="1">The sequence shown here is derived from an EMBL/GenBank/DDBJ whole genome shotgun (WGS) entry which is preliminary data.</text>
</comment>
<reference evidence="1" key="1">
    <citation type="journal article" date="2015" name="Nature">
        <title>Complex archaea that bridge the gap between prokaryotes and eukaryotes.</title>
        <authorList>
            <person name="Spang A."/>
            <person name="Saw J.H."/>
            <person name="Jorgensen S.L."/>
            <person name="Zaremba-Niedzwiedzka K."/>
            <person name="Martijn J."/>
            <person name="Lind A.E."/>
            <person name="van Eijk R."/>
            <person name="Schleper C."/>
            <person name="Guy L."/>
            <person name="Ettema T.J."/>
        </authorList>
    </citation>
    <scope>NUCLEOTIDE SEQUENCE</scope>
</reference>
<name>A0A0F9HP28_9ZZZZ</name>
<dbReference type="EMBL" id="LAZR01014538">
    <property type="protein sequence ID" value="KKM17036.1"/>
    <property type="molecule type" value="Genomic_DNA"/>
</dbReference>